<organism evidence="1 2">
    <name type="scientific">Plakobranchus ocellatus</name>
    <dbReference type="NCBI Taxonomy" id="259542"/>
    <lineage>
        <taxon>Eukaryota</taxon>
        <taxon>Metazoa</taxon>
        <taxon>Spiralia</taxon>
        <taxon>Lophotrochozoa</taxon>
        <taxon>Mollusca</taxon>
        <taxon>Gastropoda</taxon>
        <taxon>Heterobranchia</taxon>
        <taxon>Euthyneura</taxon>
        <taxon>Panpulmonata</taxon>
        <taxon>Sacoglossa</taxon>
        <taxon>Placobranchoidea</taxon>
        <taxon>Plakobranchidae</taxon>
        <taxon>Plakobranchus</taxon>
    </lineage>
</organism>
<dbReference type="Proteomes" id="UP000735302">
    <property type="component" value="Unassembled WGS sequence"/>
</dbReference>
<dbReference type="PANTHER" id="PTHR15364">
    <property type="entry name" value="2'-DEOXYNUCLEOSIDE 5'-PHOSPHATE N-HYDROLASE 1"/>
    <property type="match status" value="1"/>
</dbReference>
<accession>A0AAV4B7S0</accession>
<comment type="caution">
    <text evidence="1">The sequence shown here is derived from an EMBL/GenBank/DDBJ whole genome shotgun (WGS) entry which is preliminary data.</text>
</comment>
<dbReference type="PANTHER" id="PTHR15364:SF0">
    <property type="entry name" value="2'-DEOXYNUCLEOSIDE 5'-PHOSPHATE N-HYDROLASE 1"/>
    <property type="match status" value="1"/>
</dbReference>
<reference evidence="1 2" key="1">
    <citation type="journal article" date="2021" name="Elife">
        <title>Chloroplast acquisition without the gene transfer in kleptoplastic sea slugs, Plakobranchus ocellatus.</title>
        <authorList>
            <person name="Maeda T."/>
            <person name="Takahashi S."/>
            <person name="Yoshida T."/>
            <person name="Shimamura S."/>
            <person name="Takaki Y."/>
            <person name="Nagai Y."/>
            <person name="Toyoda A."/>
            <person name="Suzuki Y."/>
            <person name="Arimoto A."/>
            <person name="Ishii H."/>
            <person name="Satoh N."/>
            <person name="Nishiyama T."/>
            <person name="Hasebe M."/>
            <person name="Maruyama T."/>
            <person name="Minagawa J."/>
            <person name="Obokata J."/>
            <person name="Shigenobu S."/>
        </authorList>
    </citation>
    <scope>NUCLEOTIDE SEQUENCE [LARGE SCALE GENOMIC DNA]</scope>
</reference>
<dbReference type="AlphaFoldDB" id="A0AAV4B7S0"/>
<protein>
    <submittedName>
        <fullName evidence="1">2'-deoxynucleoside 5'-phosphate n-hydrolase 1</fullName>
    </submittedName>
</protein>
<dbReference type="GO" id="GO:0005634">
    <property type="term" value="C:nucleus"/>
    <property type="evidence" value="ECO:0007669"/>
    <property type="project" value="TreeGrafter"/>
</dbReference>
<gene>
    <name evidence="1" type="ORF">PoB_004299600</name>
</gene>
<dbReference type="SUPFAM" id="SSF52309">
    <property type="entry name" value="N-(deoxy)ribosyltransferase-like"/>
    <property type="match status" value="1"/>
</dbReference>
<name>A0AAV4B7S0_9GAST</name>
<dbReference type="InterPro" id="IPR051239">
    <property type="entry name" value="2'-dNMP_N-hydrolase"/>
</dbReference>
<evidence type="ECO:0000313" key="1">
    <source>
        <dbReference type="EMBL" id="GFO16491.1"/>
    </source>
</evidence>
<proteinExistence type="predicted"/>
<dbReference type="Gene3D" id="3.40.50.450">
    <property type="match status" value="1"/>
</dbReference>
<evidence type="ECO:0000313" key="2">
    <source>
        <dbReference type="Proteomes" id="UP000735302"/>
    </source>
</evidence>
<dbReference type="GO" id="GO:0009159">
    <property type="term" value="P:deoxyribonucleoside monophosphate catabolic process"/>
    <property type="evidence" value="ECO:0007669"/>
    <property type="project" value="TreeGrafter"/>
</dbReference>
<sequence length="100" mass="10901">MIFPDLSCVFSCIKYNLSSDLSHSGVVAEVTQPSLGVGYELGRAVAWNIPILCLFRPSEGKSLSCMIRGAHDDAAVTVVDYTQTAQVTNILDSFFKKVKK</sequence>
<dbReference type="EMBL" id="BLXT01004673">
    <property type="protein sequence ID" value="GFO16491.1"/>
    <property type="molecule type" value="Genomic_DNA"/>
</dbReference>
<keyword evidence="2" id="KW-1185">Reference proteome</keyword>
<dbReference type="GO" id="GO:0070694">
    <property type="term" value="F:5-hydroxymethyl-dUMP N-hydrolase activity"/>
    <property type="evidence" value="ECO:0007669"/>
    <property type="project" value="TreeGrafter"/>
</dbReference>